<dbReference type="Proteomes" id="UP000001940">
    <property type="component" value="Chromosome V"/>
</dbReference>
<name>Q23054_CAEEL</name>
<evidence type="ECO:0000256" key="3">
    <source>
        <dbReference type="SAM" id="SignalP"/>
    </source>
</evidence>
<feature type="transmembrane region" description="Helical" evidence="2">
    <location>
        <begin position="598"/>
        <end position="617"/>
    </location>
</feature>
<evidence type="ECO:0000256" key="1">
    <source>
        <dbReference type="SAM" id="MobiDB-lite"/>
    </source>
</evidence>
<keyword evidence="2" id="KW-0812">Transmembrane</keyword>
<dbReference type="FunCoup" id="Q23054">
    <property type="interactions" value="9"/>
</dbReference>
<feature type="signal peptide" evidence="3">
    <location>
        <begin position="1"/>
        <end position="20"/>
    </location>
</feature>
<dbReference type="KEGG" id="cel:CELE_T27E4.6"/>
<dbReference type="HOGENOM" id="CLU_007874_3_2_1"/>
<dbReference type="WormBase" id="T27E4.6a">
    <property type="protein sequence ID" value="CE51412"/>
    <property type="gene ID" value="WBGene00020864"/>
    <property type="gene designation" value="oac-50"/>
</dbReference>
<dbReference type="OrthoDB" id="207378at2759"/>
<evidence type="ECO:0000313" key="5">
    <source>
        <dbReference type="EMBL" id="CCD65666.2"/>
    </source>
</evidence>
<dbReference type="PANTHER" id="PTHR11161:SF8">
    <property type="entry name" value="NOSE RESISTANT-TO-FLUOXETINE PROTEIN N-TERMINAL DOMAIN-CONTAINING PROTEIN"/>
    <property type="match status" value="1"/>
</dbReference>
<keyword evidence="3" id="KW-0732">Signal</keyword>
<dbReference type="InterPro" id="IPR006621">
    <property type="entry name" value="Nose-resist-to-fluoxetine_N"/>
</dbReference>
<feature type="chain" id="PRO_5007319128" evidence="3">
    <location>
        <begin position="21"/>
        <end position="731"/>
    </location>
</feature>
<feature type="transmembrane region" description="Helical" evidence="2">
    <location>
        <begin position="346"/>
        <end position="371"/>
    </location>
</feature>
<dbReference type="EMBL" id="BX284605">
    <property type="protein sequence ID" value="CCD65666.2"/>
    <property type="molecule type" value="Genomic_DNA"/>
</dbReference>
<dbReference type="GeneID" id="179284"/>
<dbReference type="CTD" id="179284"/>
<feature type="region of interest" description="Disordered" evidence="1">
    <location>
        <begin position="679"/>
        <end position="731"/>
    </location>
</feature>
<dbReference type="AlphaFoldDB" id="Q23054"/>
<evidence type="ECO:0000259" key="4">
    <source>
        <dbReference type="SMART" id="SM00703"/>
    </source>
</evidence>
<dbReference type="PANTHER" id="PTHR11161">
    <property type="entry name" value="O-ACYLTRANSFERASE"/>
    <property type="match status" value="1"/>
</dbReference>
<feature type="compositionally biased region" description="Basic and acidic residues" evidence="1">
    <location>
        <begin position="685"/>
        <end position="694"/>
    </location>
</feature>
<dbReference type="PaxDb" id="6239-T27E4.6"/>
<proteinExistence type="predicted"/>
<feature type="transmembrane region" description="Helical" evidence="2">
    <location>
        <begin position="524"/>
        <end position="546"/>
    </location>
</feature>
<dbReference type="PIR" id="T25925">
    <property type="entry name" value="T25925"/>
</dbReference>
<protein>
    <submittedName>
        <fullName evidence="5">Nose resistant-to-fluoxetine protein N-terminal domain-containing protein</fullName>
    </submittedName>
</protein>
<accession>Q23054</accession>
<keyword evidence="2" id="KW-0472">Membrane</keyword>
<feature type="transmembrane region" description="Helical" evidence="2">
    <location>
        <begin position="420"/>
        <end position="438"/>
    </location>
</feature>
<evidence type="ECO:0000256" key="2">
    <source>
        <dbReference type="SAM" id="Phobius"/>
    </source>
</evidence>
<feature type="transmembrane region" description="Helical" evidence="2">
    <location>
        <begin position="558"/>
        <end position="577"/>
    </location>
</feature>
<dbReference type="AGR" id="WB:WBGene00020864"/>
<dbReference type="InterPro" id="IPR002656">
    <property type="entry name" value="Acyl_transf_3_dom"/>
</dbReference>
<feature type="transmembrane region" description="Helical" evidence="2">
    <location>
        <begin position="445"/>
        <end position="467"/>
    </location>
</feature>
<evidence type="ECO:0000313" key="6">
    <source>
        <dbReference type="Proteomes" id="UP000001940"/>
    </source>
</evidence>
<dbReference type="Pfam" id="PF01757">
    <property type="entry name" value="Acyl_transf_3"/>
    <property type="match status" value="1"/>
</dbReference>
<gene>
    <name evidence="5 7" type="primary">oac-50</name>
    <name evidence="5" type="ORF">CELE_T27E4.6</name>
    <name evidence="7" type="ORF">T27E4.6</name>
</gene>
<evidence type="ECO:0000313" key="7">
    <source>
        <dbReference type="WormBase" id="T27E4.6a"/>
    </source>
</evidence>
<organism evidence="5 6">
    <name type="scientific">Caenorhabditis elegans</name>
    <dbReference type="NCBI Taxonomy" id="6239"/>
    <lineage>
        <taxon>Eukaryota</taxon>
        <taxon>Metazoa</taxon>
        <taxon>Ecdysozoa</taxon>
        <taxon>Nematoda</taxon>
        <taxon>Chromadorea</taxon>
        <taxon>Rhabditida</taxon>
        <taxon>Rhabditina</taxon>
        <taxon>Rhabditomorpha</taxon>
        <taxon>Rhabditoidea</taxon>
        <taxon>Rhabditidae</taxon>
        <taxon>Peloderinae</taxon>
        <taxon>Caenorhabditis</taxon>
    </lineage>
</organism>
<dbReference type="RefSeq" id="NP_001309487.1">
    <property type="nucleotide sequence ID" value="NM_001322580.2"/>
</dbReference>
<dbReference type="InParanoid" id="Q23054"/>
<dbReference type="SMART" id="SM00703">
    <property type="entry name" value="NRF"/>
    <property type="match status" value="1"/>
</dbReference>
<dbReference type="InterPro" id="IPR052728">
    <property type="entry name" value="O2_lipid_transport_reg"/>
</dbReference>
<feature type="compositionally biased region" description="Polar residues" evidence="1">
    <location>
        <begin position="711"/>
        <end position="720"/>
    </location>
</feature>
<dbReference type="GO" id="GO:0016747">
    <property type="term" value="F:acyltransferase activity, transferring groups other than amino-acyl groups"/>
    <property type="evidence" value="ECO:0007669"/>
    <property type="project" value="InterPro"/>
</dbReference>
<dbReference type="Bgee" id="WBGene00020864">
    <property type="expression patterns" value="Expressed in larva and 1 other cell type or tissue"/>
</dbReference>
<feature type="transmembrane region" description="Helical" evidence="2">
    <location>
        <begin position="637"/>
        <end position="657"/>
    </location>
</feature>
<keyword evidence="2" id="KW-1133">Transmembrane helix</keyword>
<feature type="transmembrane region" description="Helical" evidence="2">
    <location>
        <begin position="314"/>
        <end position="334"/>
    </location>
</feature>
<feature type="domain" description="Nose resistant-to-fluoxetine protein N-terminal" evidence="4">
    <location>
        <begin position="58"/>
        <end position="195"/>
    </location>
</feature>
<sequence>MCLIFCRFVIIFWILLQIEGVVVNDSRIQALLLNSSFSIEQLDYRNKNEIRSGEVATPDLCKTLMKRWFQNLNSLKNGTCKNSDDCLDALDQLDAFARYPAPGSPNIYDGSFRKCNDLNEKGGHRRKYCYLIQADEKMNCREEYHSILFKPNRTAFGFCGPEICHGKDYASMFGSMEKTFHFLMDRPVCAAFCTVRDIPKKLQFYFFTAFLIMLGSVVFFSSLYDYVRDTRYRLSSESEKVFGQRIILSFSLWSNIEFIFQDKRPDYIRSLDCIRAITFTWVVGQNVVGHLGFYDDKIRVDPSKISLASSAMSSLLPIYTYLFMSGLTVSYTFLKGKPSLDVLKQPFTWLIFFFHRWIRLTSALMVFIGFFDAYGKYIQGPYDALTGYSMVTQTDLCTYWMDIIHISNFVAVDEMCYLPAWHLAVDFQFTIFAPFFLLAFHYSTVLGTILAIIASLIGSGLTVFFFLQNTILNSAFTGDHVHDDKLVEIILSKPWNQMAPYMMGMIAGCILGKHSGSKRIIHPVASSIIWIIITVLGLVALIFGHFGTSQLEKALTNVSTRAVWSICLMWIIISTELKSAGPIGHYLEHPFWRPFGKLSFCAFIVHHMLLYFLFNIQEEAPKYTSFWHEYFHYTIPIVIYSYFLAFFLSVVVEIPILRIDRLIIDQFVPVSKIEKKTDVEEDDSFKDTSNRSDNTDGSSKKIKKSPENQETDYQSRNAYSPNEPLLENDLY</sequence>
<feature type="transmembrane region" description="Helical" evidence="2">
    <location>
        <begin position="204"/>
        <end position="227"/>
    </location>
</feature>
<keyword evidence="6" id="KW-1185">Reference proteome</keyword>
<dbReference type="UCSC" id="T27E4.6">
    <property type="organism name" value="c. elegans"/>
</dbReference>
<reference evidence="5 6" key="1">
    <citation type="journal article" date="1998" name="Science">
        <title>Genome sequence of the nematode C. elegans: a platform for investigating biology.</title>
        <authorList>
            <consortium name="The C. elegans sequencing consortium"/>
            <person name="Sulson J.E."/>
            <person name="Waterston R."/>
        </authorList>
    </citation>
    <scope>NUCLEOTIDE SEQUENCE [LARGE SCALE GENOMIC DNA]</scope>
    <source>
        <strain evidence="5 6">Bristol N2</strain>
    </source>
</reference>
<dbReference type="eggNOG" id="KOG3700">
    <property type="taxonomic scope" value="Eukaryota"/>
</dbReference>